<dbReference type="EMBL" id="JABFUD020000002">
    <property type="protein sequence ID" value="KAI5082845.1"/>
    <property type="molecule type" value="Genomic_DNA"/>
</dbReference>
<evidence type="ECO:0000313" key="1">
    <source>
        <dbReference type="EMBL" id="KAI5082845.1"/>
    </source>
</evidence>
<proteinExistence type="predicted"/>
<comment type="caution">
    <text evidence="1">The sequence shown here is derived from an EMBL/GenBank/DDBJ whole genome shotgun (WGS) entry which is preliminary data.</text>
</comment>
<dbReference type="OrthoDB" id="767974at2759"/>
<reference evidence="1" key="1">
    <citation type="submission" date="2021-01" db="EMBL/GenBank/DDBJ databases">
        <title>Adiantum capillus-veneris genome.</title>
        <authorList>
            <person name="Fang Y."/>
            <person name="Liao Q."/>
        </authorList>
    </citation>
    <scope>NUCLEOTIDE SEQUENCE</scope>
    <source>
        <strain evidence="1">H3</strain>
        <tissue evidence="1">Leaf</tissue>
    </source>
</reference>
<name>A0A9D4VAD3_ADICA</name>
<keyword evidence="2" id="KW-1185">Reference proteome</keyword>
<dbReference type="PANTHER" id="PTHR36071">
    <property type="entry name" value="DNA DOUBLE-STRAND BREAK REPAIR PROTEIN"/>
    <property type="match status" value="1"/>
</dbReference>
<protein>
    <submittedName>
        <fullName evidence="1">Uncharacterized protein</fullName>
    </submittedName>
</protein>
<sequence length="646" mass="71627">MATEGEGDEENATRLMKVLDSQQDTIALKRRYVLERWPENLKKHKMIGLPTENCVPESFIRDEKEFSAISLLIETSIATLYAHSSRNDCHLNSGIVDRSHEPPLSRVQGMPDLEAIKHVPDILPSLSKHALKTLFFALNERQLTTKHRYILEREIKKAFTKIELPSSSGGLPEVLSKMASVVRSPSSYRHTLGSANPNVTFIPTMPSCAMAAAHKAFACVRNFPTCIVVEVGKLLIMESNEIPPLSFRYKTHSKTVDAIEKEFEKLMSQLREDDPLPTSLEGALHVISLSARLLLGNDGGLAQLLKSLPAEKLALEREFSAAYIQIEKLDVADLLKVCTLLGKGAALPSFRKQHRIDELKRLLIDSMHCIYVFDNFPGHVKEAIQMINSTTDKAKIKCQISSIKMQEASEIHNLSKKGKRAERVNAEIDGALNVSAALQSVVWELYDSSSGHRLEMAGEQTFVQASNETEPSSMKIYSAEAKANPLLPTLTPEVDRPSACNQHAVKVEMEILEDGPDGAAAEFTAPSKLQQDIEYAQDVESRDVERFSDEAALIIYVIVGCLLKETAIQRSCFMGQTKVGYLQIGLDKLQHSTALASNLLGGKFRPGCSDNLNADELVLCIAKQLKAIPERVILEPCKALLCLWLF</sequence>
<dbReference type="Proteomes" id="UP000886520">
    <property type="component" value="Chromosome 3"/>
</dbReference>
<gene>
    <name evidence="1" type="ORF">GOP47_0002588</name>
</gene>
<dbReference type="AlphaFoldDB" id="A0A9D4VAD3"/>
<organism evidence="1 2">
    <name type="scientific">Adiantum capillus-veneris</name>
    <name type="common">Maidenhair fern</name>
    <dbReference type="NCBI Taxonomy" id="13818"/>
    <lineage>
        <taxon>Eukaryota</taxon>
        <taxon>Viridiplantae</taxon>
        <taxon>Streptophyta</taxon>
        <taxon>Embryophyta</taxon>
        <taxon>Tracheophyta</taxon>
        <taxon>Polypodiopsida</taxon>
        <taxon>Polypodiidae</taxon>
        <taxon>Polypodiales</taxon>
        <taxon>Pteridineae</taxon>
        <taxon>Pteridaceae</taxon>
        <taxon>Vittarioideae</taxon>
        <taxon>Adiantum</taxon>
    </lineage>
</organism>
<accession>A0A9D4VAD3</accession>
<dbReference type="PANTHER" id="PTHR36071:SF1">
    <property type="entry name" value="DNA DOUBLE-STRAND BREAK REPAIR PROTEIN"/>
    <property type="match status" value="1"/>
</dbReference>
<evidence type="ECO:0000313" key="2">
    <source>
        <dbReference type="Proteomes" id="UP000886520"/>
    </source>
</evidence>